<comment type="subcellular location">
    <subcellularLocation>
        <location evidence="1">Cell membrane</location>
        <topology evidence="1">Multi-pass membrane protein</topology>
    </subcellularLocation>
</comment>
<dbReference type="GeneID" id="56504646"/>
<comment type="function">
    <text evidence="8">Part of the bsa type III secretion system, is involved in the intracellular replication of invading bacteria inside the host cell. Probably necessary for the lysis of the vacuole membrane and escape into the host cell cytoplasm.</text>
</comment>
<dbReference type="Pfam" id="PF01312">
    <property type="entry name" value="Bac_export_2"/>
    <property type="match status" value="1"/>
</dbReference>
<dbReference type="Proteomes" id="UP000755577">
    <property type="component" value="Unassembled WGS sequence"/>
</dbReference>
<sequence length="359" mass="38866">MSDEKTEQPTDKKLEDARKDGEAARSSDFSDALSMAGALIALVATVPMFRDGLHEIVSIPLSFVGQDHSLEHLHADLFRIGATALKLVVPCVLAAALASTAGSIAQVGFRIATKPVTPNMQTVNPASGIKRIFSAKSLIDCAKMVIKAIILAWVMWQSIKWLFPLVVGSIYQPLAGLSLMFWDMLAKLGAISVGIFVLVGAIDIRLQGFLFIKKMKMSKDEVKREHKEQEGSPELKGERRRLARELATTPPKPRIGLANVLVVNPTHFAVAVRYAPDEHPLPVVIAKGMDADAALLRRAAREAGVPIIGNPPVARALYKVTLDQPVPEALFETVAAILRWVDAIGASRPPESPSPSPHH</sequence>
<dbReference type="RefSeq" id="WP_174928608.1">
    <property type="nucleotide sequence ID" value="NZ_CABVLY010000041.1"/>
</dbReference>
<dbReference type="GO" id="GO:0009306">
    <property type="term" value="P:protein secretion"/>
    <property type="evidence" value="ECO:0007669"/>
    <property type="project" value="InterPro"/>
</dbReference>
<keyword evidence="7 10" id="KW-0472">Membrane</keyword>
<evidence type="ECO:0000313" key="11">
    <source>
        <dbReference type="EMBL" id="MBM2770879.1"/>
    </source>
</evidence>
<dbReference type="PANTHER" id="PTHR30531:SF12">
    <property type="entry name" value="FLAGELLAR BIOSYNTHETIC PROTEIN FLHB"/>
    <property type="match status" value="1"/>
</dbReference>
<keyword evidence="14" id="KW-1185">Reference proteome</keyword>
<dbReference type="NCBIfam" id="TIGR01404">
    <property type="entry name" value="FlhB_rel_III"/>
    <property type="match status" value="1"/>
</dbReference>
<dbReference type="PRINTS" id="PR00950">
    <property type="entry name" value="TYPE3IMSPROT"/>
</dbReference>
<dbReference type="InterPro" id="IPR006135">
    <property type="entry name" value="T3SS_substrate_exporter"/>
</dbReference>
<dbReference type="EMBL" id="CABVLY010000041">
    <property type="protein sequence ID" value="VVU53912.1"/>
    <property type="molecule type" value="Genomic_DNA"/>
</dbReference>
<protein>
    <recommendedName>
        <fullName evidence="3">Secretion apparatus protein BsaZ</fullName>
    </recommendedName>
</protein>
<evidence type="ECO:0000256" key="10">
    <source>
        <dbReference type="SAM" id="Phobius"/>
    </source>
</evidence>
<comment type="similarity">
    <text evidence="2">Belongs to the type III secretion exporter family.</text>
</comment>
<evidence type="ECO:0000313" key="12">
    <source>
        <dbReference type="EMBL" id="VVU53912.1"/>
    </source>
</evidence>
<reference evidence="11 14" key="2">
    <citation type="submission" date="2021-02" db="EMBL/GenBank/DDBJ databases">
        <title>Draft genome of the type strains Burkholderia anthina DSM16086.</title>
        <authorList>
            <person name="Hertel R."/>
            <person name="Meissner J."/>
            <person name="Poehlein A."/>
            <person name="Daniel R."/>
            <person name="Commichau F.M."/>
        </authorList>
    </citation>
    <scope>NUCLEOTIDE SEQUENCE [LARGE SCALE GENOMIC DNA]</scope>
    <source>
        <strain evidence="11 14">DSM 16086</strain>
    </source>
</reference>
<evidence type="ECO:0000256" key="1">
    <source>
        <dbReference type="ARBA" id="ARBA00004651"/>
    </source>
</evidence>
<dbReference type="GO" id="GO:0005886">
    <property type="term" value="C:plasma membrane"/>
    <property type="evidence" value="ECO:0007669"/>
    <property type="project" value="UniProtKB-SubCell"/>
</dbReference>
<dbReference type="Proteomes" id="UP000494201">
    <property type="component" value="Unassembled WGS sequence"/>
</dbReference>
<feature type="transmembrane region" description="Helical" evidence="10">
    <location>
        <begin position="188"/>
        <end position="212"/>
    </location>
</feature>
<evidence type="ECO:0000256" key="4">
    <source>
        <dbReference type="ARBA" id="ARBA00022475"/>
    </source>
</evidence>
<organism evidence="12 13">
    <name type="scientific">Burkholderia anthina</name>
    <dbReference type="NCBI Taxonomy" id="179879"/>
    <lineage>
        <taxon>Bacteria</taxon>
        <taxon>Pseudomonadati</taxon>
        <taxon>Pseudomonadota</taxon>
        <taxon>Betaproteobacteria</taxon>
        <taxon>Burkholderiales</taxon>
        <taxon>Burkholderiaceae</taxon>
        <taxon>Burkholderia</taxon>
        <taxon>Burkholderia cepacia complex</taxon>
    </lineage>
</organism>
<dbReference type="SUPFAM" id="SSF160544">
    <property type="entry name" value="EscU C-terminal domain-like"/>
    <property type="match status" value="1"/>
</dbReference>
<feature type="region of interest" description="Disordered" evidence="9">
    <location>
        <begin position="1"/>
        <end position="23"/>
    </location>
</feature>
<keyword evidence="5 10" id="KW-0812">Transmembrane</keyword>
<proteinExistence type="inferred from homology"/>
<evidence type="ECO:0000256" key="6">
    <source>
        <dbReference type="ARBA" id="ARBA00022989"/>
    </source>
</evidence>
<gene>
    <name evidence="11" type="primary">sctU</name>
    <name evidence="12" type="ORF">BAN20980_06565</name>
    <name evidence="11" type="ORF">JQK92_31210</name>
</gene>
<keyword evidence="4" id="KW-1003">Cell membrane</keyword>
<dbReference type="InterPro" id="IPR029025">
    <property type="entry name" value="T3SS_substrate_exporter_C"/>
</dbReference>
<dbReference type="InterPro" id="IPR006307">
    <property type="entry name" value="BsaZ-like"/>
</dbReference>
<evidence type="ECO:0000256" key="3">
    <source>
        <dbReference type="ARBA" id="ARBA00018628"/>
    </source>
</evidence>
<reference evidence="12 13" key="1">
    <citation type="submission" date="2019-09" db="EMBL/GenBank/DDBJ databases">
        <authorList>
            <person name="Depoorter E."/>
        </authorList>
    </citation>
    <scope>NUCLEOTIDE SEQUENCE [LARGE SCALE GENOMIC DNA]</scope>
    <source>
        <strain evidence="12">LMG 20980</strain>
    </source>
</reference>
<accession>A0A6P2GLQ8</accession>
<evidence type="ECO:0000256" key="5">
    <source>
        <dbReference type="ARBA" id="ARBA00022692"/>
    </source>
</evidence>
<dbReference type="EMBL" id="JAFCIQ010000033">
    <property type="protein sequence ID" value="MBM2770879.1"/>
    <property type="molecule type" value="Genomic_DNA"/>
</dbReference>
<evidence type="ECO:0000256" key="9">
    <source>
        <dbReference type="SAM" id="MobiDB-lite"/>
    </source>
</evidence>
<evidence type="ECO:0000256" key="8">
    <source>
        <dbReference type="ARBA" id="ARBA00024974"/>
    </source>
</evidence>
<dbReference type="PANTHER" id="PTHR30531">
    <property type="entry name" value="FLAGELLAR BIOSYNTHETIC PROTEIN FLHB"/>
    <property type="match status" value="1"/>
</dbReference>
<evidence type="ECO:0000313" key="14">
    <source>
        <dbReference type="Proteomes" id="UP000755577"/>
    </source>
</evidence>
<evidence type="ECO:0000313" key="13">
    <source>
        <dbReference type="Proteomes" id="UP000494201"/>
    </source>
</evidence>
<name>A0A6P2GLQ8_9BURK</name>
<keyword evidence="6 10" id="KW-1133">Transmembrane helix</keyword>
<evidence type="ECO:0000256" key="7">
    <source>
        <dbReference type="ARBA" id="ARBA00023136"/>
    </source>
</evidence>
<evidence type="ECO:0000256" key="2">
    <source>
        <dbReference type="ARBA" id="ARBA00010690"/>
    </source>
</evidence>
<dbReference type="AlphaFoldDB" id="A0A6P2GLQ8"/>
<dbReference type="Gene3D" id="3.40.1690.10">
    <property type="entry name" value="secretion proteins EscU"/>
    <property type="match status" value="1"/>
</dbReference>